<dbReference type="STRING" id="207559.Dde_3773"/>
<dbReference type="AlphaFoldDB" id="Q30UT1"/>
<evidence type="ECO:0000256" key="1">
    <source>
        <dbReference type="SAM" id="MobiDB-lite"/>
    </source>
</evidence>
<feature type="region of interest" description="Disordered" evidence="1">
    <location>
        <begin position="1"/>
        <end position="25"/>
    </location>
</feature>
<reference evidence="2 3" key="1">
    <citation type="journal article" date="2011" name="J. Bacteriol.">
        <title>Complete genome sequence and updated annotation of Desulfovibrio alaskensis G20.</title>
        <authorList>
            <person name="Hauser L.J."/>
            <person name="Land M.L."/>
            <person name="Brown S.D."/>
            <person name="Larimer F."/>
            <person name="Keller K.L."/>
            <person name="Rapp-Giles B.J."/>
            <person name="Price M.N."/>
            <person name="Lin M."/>
            <person name="Bruce D.C."/>
            <person name="Detter J.C."/>
            <person name="Tapia R."/>
            <person name="Han C.S."/>
            <person name="Goodwin L.A."/>
            <person name="Cheng J.F."/>
            <person name="Pitluck S."/>
            <person name="Copeland A."/>
            <person name="Lucas S."/>
            <person name="Nolan M."/>
            <person name="Lapidus A.L."/>
            <person name="Palumbo A.V."/>
            <person name="Wall J.D."/>
        </authorList>
    </citation>
    <scope>NUCLEOTIDE SEQUENCE [LARGE SCALE GENOMIC DNA]</scope>
    <source>
        <strain evidence="3">ATCC BAA 1058 / DSM 17464 / G20</strain>
    </source>
</reference>
<proteinExistence type="predicted"/>
<evidence type="ECO:0000313" key="3">
    <source>
        <dbReference type="Proteomes" id="UP000002710"/>
    </source>
</evidence>
<gene>
    <name evidence="2" type="ordered locus">Dde_3773</name>
</gene>
<dbReference type="Proteomes" id="UP000002710">
    <property type="component" value="Chromosome"/>
</dbReference>
<protein>
    <submittedName>
        <fullName evidence="2">Uncharacterized protein</fullName>
    </submittedName>
</protein>
<organism evidence="2 3">
    <name type="scientific">Oleidesulfovibrio alaskensis (strain ATCC BAA-1058 / DSM 17464 / G20)</name>
    <name type="common">Desulfovibrio alaskensis</name>
    <dbReference type="NCBI Taxonomy" id="207559"/>
    <lineage>
        <taxon>Bacteria</taxon>
        <taxon>Pseudomonadati</taxon>
        <taxon>Thermodesulfobacteriota</taxon>
        <taxon>Desulfovibrionia</taxon>
        <taxon>Desulfovibrionales</taxon>
        <taxon>Desulfovibrionaceae</taxon>
        <taxon>Oleidesulfovibrio</taxon>
    </lineage>
</organism>
<accession>Q30UT1</accession>
<dbReference type="eggNOG" id="ENOG5032TGZ">
    <property type="taxonomic scope" value="Bacteria"/>
</dbReference>
<evidence type="ECO:0000313" key="2">
    <source>
        <dbReference type="EMBL" id="ABB40565.1"/>
    </source>
</evidence>
<sequence length="130" mass="15645">MAISASMFRDGTPQELTPDQEEQKRFIYEKMSPRRRKFIDRIGYDKWDPFQKPNDPLDVRQDVTKRTTQQLVREFLQTCDHSEYSNEYGKGALECALGIINRDEKYRGIFEFCVWYHNLLEKEGFTDYER</sequence>
<dbReference type="EMBL" id="CP000112">
    <property type="protein sequence ID" value="ABB40565.1"/>
    <property type="molecule type" value="Genomic_DNA"/>
</dbReference>
<keyword evidence="3" id="KW-1185">Reference proteome</keyword>
<name>Q30UT1_OLEA2</name>
<dbReference type="HOGENOM" id="CLU_2105001_0_0_7"/>
<dbReference type="KEGG" id="dde:Dde_3773"/>
<dbReference type="RefSeq" id="WP_011369412.1">
    <property type="nucleotide sequence ID" value="NC_007519.1"/>
</dbReference>